<dbReference type="EMBL" id="UETC01000015">
    <property type="protein sequence ID" value="SSA50748.1"/>
    <property type="molecule type" value="Genomic_DNA"/>
</dbReference>
<accession>A0A2Y9B5F4</accession>
<sequence>MAKSKSPSPSQNAPEDVLSSLEAILDEVAAERDARARLLSGMPAAAPNAKSKPAKAKTKAGKPAKPAAAPPAPEGAAAQIAALEAKLEKARTGLVNRDARIADLKAERDALRAEIEELRASRSWRITAPLRRLRG</sequence>
<keyword evidence="1" id="KW-0175">Coiled coil</keyword>
<evidence type="ECO:0000313" key="3">
    <source>
        <dbReference type="EMBL" id="PWJ12940.1"/>
    </source>
</evidence>
<evidence type="ECO:0000256" key="2">
    <source>
        <dbReference type="SAM" id="MobiDB-lite"/>
    </source>
</evidence>
<dbReference type="RefSeq" id="WP_170125517.1">
    <property type="nucleotide sequence ID" value="NZ_QGDJ01000015.1"/>
</dbReference>
<gene>
    <name evidence="3" type="ORF">BCF38_11576</name>
    <name evidence="4" type="ORF">SAMN05421539_11576</name>
</gene>
<organism evidence="4 6">
    <name type="scientific">Jannaschia seohaensis</name>
    <dbReference type="NCBI Taxonomy" id="475081"/>
    <lineage>
        <taxon>Bacteria</taxon>
        <taxon>Pseudomonadati</taxon>
        <taxon>Pseudomonadota</taxon>
        <taxon>Alphaproteobacteria</taxon>
        <taxon>Rhodobacterales</taxon>
        <taxon>Roseobacteraceae</taxon>
        <taxon>Jannaschia</taxon>
    </lineage>
</organism>
<dbReference type="AlphaFoldDB" id="A0A2Y9B5F4"/>
<evidence type="ECO:0000256" key="1">
    <source>
        <dbReference type="SAM" id="Coils"/>
    </source>
</evidence>
<keyword evidence="5" id="KW-1185">Reference proteome</keyword>
<dbReference type="EMBL" id="QGDJ01000015">
    <property type="protein sequence ID" value="PWJ12940.1"/>
    <property type="molecule type" value="Genomic_DNA"/>
</dbReference>
<evidence type="ECO:0000313" key="6">
    <source>
        <dbReference type="Proteomes" id="UP000251571"/>
    </source>
</evidence>
<feature type="compositionally biased region" description="Basic residues" evidence="2">
    <location>
        <begin position="52"/>
        <end position="62"/>
    </location>
</feature>
<evidence type="ECO:0000313" key="5">
    <source>
        <dbReference type="Proteomes" id="UP000245839"/>
    </source>
</evidence>
<dbReference type="Proteomes" id="UP000251571">
    <property type="component" value="Unassembled WGS sequence"/>
</dbReference>
<feature type="compositionally biased region" description="Low complexity" evidence="2">
    <location>
        <begin position="39"/>
        <end position="51"/>
    </location>
</feature>
<name>A0A2Y9B5F4_9RHOB</name>
<dbReference type="Proteomes" id="UP000245839">
    <property type="component" value="Unassembled WGS sequence"/>
</dbReference>
<feature type="region of interest" description="Disordered" evidence="2">
    <location>
        <begin position="39"/>
        <end position="75"/>
    </location>
</feature>
<evidence type="ECO:0000313" key="4">
    <source>
        <dbReference type="EMBL" id="SSA50748.1"/>
    </source>
</evidence>
<reference evidence="3 5" key="2">
    <citation type="submission" date="2018-03" db="EMBL/GenBank/DDBJ databases">
        <title>Genomic Encyclopedia of Archaeal and Bacterial Type Strains, Phase II (KMG-II): from individual species to whole genera.</title>
        <authorList>
            <person name="Goeker M."/>
        </authorList>
    </citation>
    <scope>NUCLEOTIDE SEQUENCE [LARGE SCALE GENOMIC DNA]</scope>
    <source>
        <strain evidence="3 5">DSM 25227</strain>
    </source>
</reference>
<reference evidence="4 6" key="1">
    <citation type="submission" date="2016-10" db="EMBL/GenBank/DDBJ databases">
        <authorList>
            <person name="Cai Z."/>
        </authorList>
    </citation>
    <scope>NUCLEOTIDE SEQUENCE [LARGE SCALE GENOMIC DNA]</scope>
    <source>
        <strain evidence="4 6">DSM 25227</strain>
    </source>
</reference>
<proteinExistence type="predicted"/>
<protein>
    <submittedName>
        <fullName evidence="4">Uncharacterized protein</fullName>
    </submittedName>
</protein>
<feature type="coiled-coil region" evidence="1">
    <location>
        <begin position="94"/>
        <end position="121"/>
    </location>
</feature>